<organism evidence="3">
    <name type="scientific">Notodromas monacha</name>
    <dbReference type="NCBI Taxonomy" id="399045"/>
    <lineage>
        <taxon>Eukaryota</taxon>
        <taxon>Metazoa</taxon>
        <taxon>Ecdysozoa</taxon>
        <taxon>Arthropoda</taxon>
        <taxon>Crustacea</taxon>
        <taxon>Oligostraca</taxon>
        <taxon>Ostracoda</taxon>
        <taxon>Podocopa</taxon>
        <taxon>Podocopida</taxon>
        <taxon>Cypridocopina</taxon>
        <taxon>Cypridoidea</taxon>
        <taxon>Cyprididae</taxon>
        <taxon>Notodromas</taxon>
    </lineage>
</organism>
<feature type="transmembrane region" description="Helical" evidence="2">
    <location>
        <begin position="314"/>
        <end position="336"/>
    </location>
</feature>
<keyword evidence="2" id="KW-1133">Transmembrane helix</keyword>
<keyword evidence="2" id="KW-0812">Transmembrane</keyword>
<feature type="compositionally biased region" description="Low complexity" evidence="1">
    <location>
        <begin position="274"/>
        <end position="283"/>
    </location>
</feature>
<dbReference type="EMBL" id="CAJPEX010000465">
    <property type="protein sequence ID" value="CAG0915864.1"/>
    <property type="molecule type" value="Genomic_DNA"/>
</dbReference>
<dbReference type="EMBL" id="OA882502">
    <property type="protein sequence ID" value="CAD7275712.1"/>
    <property type="molecule type" value="Genomic_DNA"/>
</dbReference>
<protein>
    <submittedName>
        <fullName evidence="3">Uncharacterized protein</fullName>
    </submittedName>
</protein>
<feature type="compositionally biased region" description="Acidic residues" evidence="1">
    <location>
        <begin position="121"/>
        <end position="140"/>
    </location>
</feature>
<keyword evidence="2" id="KW-0472">Membrane</keyword>
<accession>A0A7R9BK48</accession>
<sequence length="348" mass="36936">MGWMSASGRDTVASEDEVFSRLLVSKKKAKRQSRGKAGSVVEAGVYGSVVSGLWASSGNFWDPVPGPISRRRSGCPRAIERPGVARISPKPGFPMAEDVRAPSAGVTSVEDEATSVSGFHDEDDDDDDDGGASWPEEEALSLDSVGSHSSEDELETINSVQNAAVNNSVADEDEQSLVSHQLRRKRSRPGSSFSSDDDDEVSDILLSAEGGGVDVDEDSSTGPASVAPVQFSATPPQDLPRPGRVLAASTTNSTTSSRATLSTSSSEGMGFHRPSTTSSTPTTQRQATDSSRVVHAARQPRPFLDFDKMRQRGLLVRVILEAAFLIADVSVLVSVVERNLALFGARKM</sequence>
<dbReference type="PANTHER" id="PTHR41142">
    <property type="entry name" value="SI:DKEY-16J16.4"/>
    <property type="match status" value="1"/>
</dbReference>
<dbReference type="AlphaFoldDB" id="A0A7R9BK48"/>
<name>A0A7R9BK48_9CRUS</name>
<dbReference type="Proteomes" id="UP000678499">
    <property type="component" value="Unassembled WGS sequence"/>
</dbReference>
<dbReference type="PANTHER" id="PTHR41142:SF1">
    <property type="entry name" value="SI:DKEY-16J16.4"/>
    <property type="match status" value="1"/>
</dbReference>
<keyword evidence="4" id="KW-1185">Reference proteome</keyword>
<evidence type="ECO:0000313" key="4">
    <source>
        <dbReference type="Proteomes" id="UP000678499"/>
    </source>
</evidence>
<reference evidence="3" key="1">
    <citation type="submission" date="2020-11" db="EMBL/GenBank/DDBJ databases">
        <authorList>
            <person name="Tran Van P."/>
        </authorList>
    </citation>
    <scope>NUCLEOTIDE SEQUENCE</scope>
</reference>
<proteinExistence type="predicted"/>
<feature type="compositionally biased region" description="Low complexity" evidence="1">
    <location>
        <begin position="158"/>
        <end position="169"/>
    </location>
</feature>
<feature type="compositionally biased region" description="Low complexity" evidence="1">
    <location>
        <begin position="247"/>
        <end position="266"/>
    </location>
</feature>
<feature type="region of interest" description="Disordered" evidence="1">
    <location>
        <begin position="65"/>
        <end position="296"/>
    </location>
</feature>
<evidence type="ECO:0000256" key="1">
    <source>
        <dbReference type="SAM" id="MobiDB-lite"/>
    </source>
</evidence>
<gene>
    <name evidence="3" type="ORF">NMOB1V02_LOCUS3501</name>
</gene>
<evidence type="ECO:0000313" key="3">
    <source>
        <dbReference type="EMBL" id="CAD7275712.1"/>
    </source>
</evidence>
<evidence type="ECO:0000256" key="2">
    <source>
        <dbReference type="SAM" id="Phobius"/>
    </source>
</evidence>